<proteinExistence type="inferred from homology"/>
<keyword evidence="5" id="KW-1185">Reference proteome</keyword>
<keyword evidence="2" id="KW-0143">Chaperone</keyword>
<dbReference type="Proteomes" id="UP001061958">
    <property type="component" value="Unassembled WGS sequence"/>
</dbReference>
<evidence type="ECO:0000256" key="3">
    <source>
        <dbReference type="SAM" id="Coils"/>
    </source>
</evidence>
<dbReference type="InterPro" id="IPR027235">
    <property type="entry name" value="PFD2"/>
</dbReference>
<dbReference type="InterPro" id="IPR002777">
    <property type="entry name" value="PFD_beta-like"/>
</dbReference>
<dbReference type="OrthoDB" id="4636at2759"/>
<evidence type="ECO:0000313" key="4">
    <source>
        <dbReference type="EMBL" id="GJQ10398.1"/>
    </source>
</evidence>
<evidence type="ECO:0000256" key="1">
    <source>
        <dbReference type="ARBA" id="ARBA00008045"/>
    </source>
</evidence>
<dbReference type="AlphaFoldDB" id="A0A9C7PTB5"/>
<comment type="caution">
    <text evidence="4">The sequence shown here is derived from an EMBL/GenBank/DDBJ whole genome shotgun (WGS) entry which is preliminary data.</text>
</comment>
<accession>A0A9C7PTB5</accession>
<dbReference type="SUPFAM" id="SSF46579">
    <property type="entry name" value="Prefoldin"/>
    <property type="match status" value="1"/>
</dbReference>
<feature type="coiled-coil region" evidence="3">
    <location>
        <begin position="78"/>
        <end position="112"/>
    </location>
</feature>
<keyword evidence="3" id="KW-0175">Coiled coil</keyword>
<dbReference type="InterPro" id="IPR009053">
    <property type="entry name" value="Prefoldin"/>
</dbReference>
<evidence type="ECO:0000256" key="2">
    <source>
        <dbReference type="ARBA" id="ARBA00023186"/>
    </source>
</evidence>
<dbReference type="GO" id="GO:0051082">
    <property type="term" value="F:unfolded protein binding"/>
    <property type="evidence" value="ECO:0007669"/>
    <property type="project" value="InterPro"/>
</dbReference>
<evidence type="ECO:0000313" key="5">
    <source>
        <dbReference type="Proteomes" id="UP001061958"/>
    </source>
</evidence>
<dbReference type="Gene3D" id="1.10.287.370">
    <property type="match status" value="1"/>
</dbReference>
<feature type="coiled-coil region" evidence="3">
    <location>
        <begin position="21"/>
        <end position="48"/>
    </location>
</feature>
<gene>
    <name evidence="4" type="ORF">GpartN1_g2189.t1</name>
</gene>
<organism evidence="4 5">
    <name type="scientific">Galdieria partita</name>
    <dbReference type="NCBI Taxonomy" id="83374"/>
    <lineage>
        <taxon>Eukaryota</taxon>
        <taxon>Rhodophyta</taxon>
        <taxon>Bangiophyceae</taxon>
        <taxon>Galdieriales</taxon>
        <taxon>Galdieriaceae</taxon>
        <taxon>Galdieria</taxon>
    </lineage>
</organism>
<evidence type="ECO:0008006" key="6">
    <source>
        <dbReference type="Google" id="ProtNLM"/>
    </source>
</evidence>
<comment type="similarity">
    <text evidence="1">Belongs to the prefoldin subunit beta family.</text>
</comment>
<sequence>MNQNAAASAESLSEKEIVSRYQTLKQQIQQIMIKIEEFENDKNEQELVLKQLLPLNDDRKCWRQVGSVLLEQTVGQVKPVLESTSKELQQTIQNLNEELRTKETEFLELKEKYKIREVDSSSLAAASSSQAPKP</sequence>
<reference evidence="4" key="2">
    <citation type="submission" date="2022-01" db="EMBL/GenBank/DDBJ databases">
        <authorList>
            <person name="Hirooka S."/>
            <person name="Miyagishima S.Y."/>
        </authorList>
    </citation>
    <scope>NUCLEOTIDE SEQUENCE</scope>
    <source>
        <strain evidence="4">NBRC 102759</strain>
    </source>
</reference>
<dbReference type="PANTHER" id="PTHR13303">
    <property type="entry name" value="PREFOLDIN SUBUNIT 2"/>
    <property type="match status" value="1"/>
</dbReference>
<name>A0A9C7PTB5_9RHOD</name>
<reference evidence="4" key="1">
    <citation type="journal article" date="2022" name="Proc. Natl. Acad. Sci. U.S.A.">
        <title>Life cycle and functional genomics of the unicellular red alga Galdieria for elucidating algal and plant evolution and industrial use.</title>
        <authorList>
            <person name="Hirooka S."/>
            <person name="Itabashi T."/>
            <person name="Ichinose T.M."/>
            <person name="Onuma R."/>
            <person name="Fujiwara T."/>
            <person name="Yamashita S."/>
            <person name="Jong L.W."/>
            <person name="Tomita R."/>
            <person name="Iwane A.H."/>
            <person name="Miyagishima S.Y."/>
        </authorList>
    </citation>
    <scope>NUCLEOTIDE SEQUENCE</scope>
    <source>
        <strain evidence="4">NBRC 102759</strain>
    </source>
</reference>
<dbReference type="GO" id="GO:0006457">
    <property type="term" value="P:protein folding"/>
    <property type="evidence" value="ECO:0007669"/>
    <property type="project" value="InterPro"/>
</dbReference>
<dbReference type="Pfam" id="PF01920">
    <property type="entry name" value="Prefoldin_2"/>
    <property type="match status" value="1"/>
</dbReference>
<dbReference type="GO" id="GO:0016272">
    <property type="term" value="C:prefoldin complex"/>
    <property type="evidence" value="ECO:0007669"/>
    <property type="project" value="InterPro"/>
</dbReference>
<dbReference type="EMBL" id="BQMJ01000015">
    <property type="protein sequence ID" value="GJQ10398.1"/>
    <property type="molecule type" value="Genomic_DNA"/>
</dbReference>
<protein>
    <recommendedName>
        <fullName evidence="6">Prefoldin subunit 2</fullName>
    </recommendedName>
</protein>